<evidence type="ECO:0000313" key="2">
    <source>
        <dbReference type="EMBL" id="KRT34492.1"/>
    </source>
</evidence>
<dbReference type="AlphaFoldDB" id="A0A0T5X7P3"/>
<dbReference type="PANTHER" id="PTHR35004">
    <property type="entry name" value="TRANSPOSASE RV3428C-RELATED"/>
    <property type="match status" value="1"/>
</dbReference>
<dbReference type="EMBL" id="ACJX03000001">
    <property type="protein sequence ID" value="KRT34492.1"/>
    <property type="molecule type" value="Genomic_DNA"/>
</dbReference>
<dbReference type="SUPFAM" id="SSF53098">
    <property type="entry name" value="Ribonuclease H-like"/>
    <property type="match status" value="1"/>
</dbReference>
<dbReference type="Proteomes" id="UP000005273">
    <property type="component" value="Unassembled WGS sequence"/>
</dbReference>
<dbReference type="GO" id="GO:0003676">
    <property type="term" value="F:nucleic acid binding"/>
    <property type="evidence" value="ECO:0007669"/>
    <property type="project" value="InterPro"/>
</dbReference>
<dbReference type="GO" id="GO:0015074">
    <property type="term" value="P:DNA integration"/>
    <property type="evidence" value="ECO:0007669"/>
    <property type="project" value="InterPro"/>
</dbReference>
<evidence type="ECO:0000259" key="1">
    <source>
        <dbReference type="PROSITE" id="PS50994"/>
    </source>
</evidence>
<dbReference type="SUPFAM" id="SSF46689">
    <property type="entry name" value="Homeodomain-like"/>
    <property type="match status" value="1"/>
</dbReference>
<organism evidence="2 3">
    <name type="scientific">Acetomicrobium hydrogeniformans ATCC BAA-1850</name>
    <dbReference type="NCBI Taxonomy" id="592015"/>
    <lineage>
        <taxon>Bacteria</taxon>
        <taxon>Thermotogati</taxon>
        <taxon>Synergistota</taxon>
        <taxon>Synergistia</taxon>
        <taxon>Synergistales</taxon>
        <taxon>Acetomicrobiaceae</taxon>
        <taxon>Acetomicrobium</taxon>
    </lineage>
</organism>
<dbReference type="InterPro" id="IPR036397">
    <property type="entry name" value="RNaseH_sf"/>
</dbReference>
<dbReference type="STRING" id="592015.HMPREF1705_03144"/>
<sequence length="448" mass="51235">MREEIFNMTKQEMKKLRVIDSAISGNVTVKEAAGLLGLSERQVLRLKKGVLKQGAAFITHKNKGRKPSHAISDTMKDKIVALKQSDSYRNANFTHFKEILSGQEGINISYSSVYRVLSQAGICSSKKKRRSKNHHRRKRKEKEGLLVQIDASPHAWFNETIHSLHGAIDDATGEILALHFEKNECLRGYFEIMEQMIERKGIPVNIYSDRHTIFKSPKKEEPRIEQQLKGKQTNLTQFGEAMEALEINLIFARSPQAKGRIERLWETLQNRLPVEFKIHGITSMETANEFLIGYIDKFNEQFTVIPKDPQGAFRELEDGVDLSTVLCIKEQRVVSDGSGFSYGGKYYQVMGKEKPVGLPRGVTITVLNSHKRELKVMYNGVVYGTNYMAQKPKEKALQEPCKETQRIVARPDDDHPWRIPKQKRPRLSYDESDSKLLEALFNSSRAWA</sequence>
<dbReference type="RefSeq" id="WP_009200628.1">
    <property type="nucleotide sequence ID" value="NZ_ACJX03000001.1"/>
</dbReference>
<dbReference type="eggNOG" id="COG2801">
    <property type="taxonomic scope" value="Bacteria"/>
</dbReference>
<dbReference type="InterPro" id="IPR055247">
    <property type="entry name" value="InsJ-like_HTH"/>
</dbReference>
<gene>
    <name evidence="2" type="ORF">HMPREF1705_03144</name>
</gene>
<feature type="domain" description="Integrase catalytic" evidence="1">
    <location>
        <begin position="139"/>
        <end position="317"/>
    </location>
</feature>
<reference evidence="3" key="1">
    <citation type="submission" date="2012-09" db="EMBL/GenBank/DDBJ databases">
        <authorList>
            <person name="Weinstock G."/>
            <person name="Sodergren E."/>
            <person name="Clifton S."/>
            <person name="Fulton L."/>
            <person name="Fulton B."/>
            <person name="Courtney L."/>
            <person name="Fronick C."/>
            <person name="Harrison M."/>
            <person name="Strong C."/>
            <person name="Farmer C."/>
            <person name="Delehaunty K."/>
            <person name="Markovic C."/>
            <person name="Hall O."/>
            <person name="Minx P."/>
            <person name="Tomlinson C."/>
            <person name="Mitreva M."/>
            <person name="Nelson J."/>
            <person name="Hou S."/>
            <person name="Wollam A."/>
            <person name="Pepin K.H."/>
            <person name="Johnson M."/>
            <person name="Bhonagiri V."/>
            <person name="Nash W.E."/>
            <person name="Suruliraj S."/>
            <person name="Warren W."/>
            <person name="Chinwalla A."/>
            <person name="Mardis E.R."/>
            <person name="Wilson R.K."/>
        </authorList>
    </citation>
    <scope>NUCLEOTIDE SEQUENCE [LARGE SCALE GENOMIC DNA]</scope>
    <source>
        <strain evidence="3">OS1</strain>
    </source>
</reference>
<accession>A0A0T5X7P3</accession>
<proteinExistence type="predicted"/>
<dbReference type="InterPro" id="IPR009057">
    <property type="entry name" value="Homeodomain-like_sf"/>
</dbReference>
<dbReference type="Gene3D" id="3.30.420.10">
    <property type="entry name" value="Ribonuclease H-like superfamily/Ribonuclease H"/>
    <property type="match status" value="1"/>
</dbReference>
<evidence type="ECO:0000313" key="3">
    <source>
        <dbReference type="Proteomes" id="UP000005273"/>
    </source>
</evidence>
<dbReference type="InterPro" id="IPR047797">
    <property type="entry name" value="ISNCY_transpos"/>
</dbReference>
<dbReference type="InterPro" id="IPR012337">
    <property type="entry name" value="RNaseH-like_sf"/>
</dbReference>
<name>A0A0T5X7P3_9BACT</name>
<dbReference type="InterPro" id="IPR001584">
    <property type="entry name" value="Integrase_cat-core"/>
</dbReference>
<dbReference type="NCBIfam" id="NF033594">
    <property type="entry name" value="transpos_ISNCY_2"/>
    <property type="match status" value="1"/>
</dbReference>
<keyword evidence="3" id="KW-1185">Reference proteome</keyword>
<protein>
    <submittedName>
        <fullName evidence="2">Integrase core domain protein</fullName>
    </submittedName>
</protein>
<dbReference type="PANTHER" id="PTHR35004:SF7">
    <property type="entry name" value="INTEGRASE PROTEIN"/>
    <property type="match status" value="1"/>
</dbReference>
<dbReference type="Pfam" id="PF13518">
    <property type="entry name" value="HTH_28"/>
    <property type="match status" value="1"/>
</dbReference>
<dbReference type="PROSITE" id="PS50994">
    <property type="entry name" value="INTEGRASE"/>
    <property type="match status" value="1"/>
</dbReference>
<comment type="caution">
    <text evidence="2">The sequence shown here is derived from an EMBL/GenBank/DDBJ whole genome shotgun (WGS) entry which is preliminary data.</text>
</comment>